<reference evidence="3 4" key="1">
    <citation type="submission" date="2019-10" db="EMBL/GenBank/DDBJ databases">
        <authorList>
            <person name="Dong K."/>
        </authorList>
    </citation>
    <scope>NUCLEOTIDE SEQUENCE [LARGE SCALE GENOMIC DNA]</scope>
    <source>
        <strain evidence="4">dk4302</strain>
    </source>
</reference>
<evidence type="ECO:0000256" key="1">
    <source>
        <dbReference type="SAM" id="SignalP"/>
    </source>
</evidence>
<feature type="chain" id="PRO_5025034380" evidence="1">
    <location>
        <begin position="25"/>
        <end position="488"/>
    </location>
</feature>
<dbReference type="InterPro" id="IPR036249">
    <property type="entry name" value="Thioredoxin-like_sf"/>
</dbReference>
<dbReference type="KEGG" id="sphe:GFH32_17080"/>
<dbReference type="InterPro" id="IPR013740">
    <property type="entry name" value="Redoxin"/>
</dbReference>
<evidence type="ECO:0000313" key="4">
    <source>
        <dbReference type="Proteomes" id="UP000326921"/>
    </source>
</evidence>
<dbReference type="Gene3D" id="3.40.30.10">
    <property type="entry name" value="Glutaredoxin"/>
    <property type="match status" value="1"/>
</dbReference>
<organism evidence="3 4">
    <name type="scientific">Sphingobacterium zhuxiongii</name>
    <dbReference type="NCBI Taxonomy" id="2662364"/>
    <lineage>
        <taxon>Bacteria</taxon>
        <taxon>Pseudomonadati</taxon>
        <taxon>Bacteroidota</taxon>
        <taxon>Sphingobacteriia</taxon>
        <taxon>Sphingobacteriales</taxon>
        <taxon>Sphingobacteriaceae</taxon>
        <taxon>Sphingobacterium</taxon>
    </lineage>
</organism>
<evidence type="ECO:0000259" key="2">
    <source>
        <dbReference type="PROSITE" id="PS51352"/>
    </source>
</evidence>
<accession>A0A5Q0QDN3</accession>
<dbReference type="EMBL" id="CP045652">
    <property type="protein sequence ID" value="QGA27935.1"/>
    <property type="molecule type" value="Genomic_DNA"/>
</dbReference>
<feature type="domain" description="Thioredoxin" evidence="2">
    <location>
        <begin position="325"/>
        <end position="488"/>
    </location>
</feature>
<dbReference type="Pfam" id="PF08534">
    <property type="entry name" value="Redoxin"/>
    <property type="match status" value="1"/>
</dbReference>
<dbReference type="CDD" id="cd02966">
    <property type="entry name" value="TlpA_like_family"/>
    <property type="match status" value="1"/>
</dbReference>
<protein>
    <submittedName>
        <fullName evidence="3">Redoxin domain-containing protein</fullName>
    </submittedName>
</protein>
<sequence length="488" mass="55970">MKNLRSMILFIAFACLGNSSIAQKKAVISGTMDFGSPEEVVSVNMLVNDGSHGFAPHNDTVFSQPLNKREFKFDIPINGDLAYVNINFYKRPYLLDELWFPEVFLLDGDSIFIHVNSHKEISFSGNAAKKFELIYQLSKLQYGGIKGFSEDPATYYKEKFAVLAQARSLIDQAAGMVDDRTLKLIEADHFGLMLGYIYQCFSFYEFGALHSKAFGEIGLDIYKKYLYDRREQISDTTLTKSSLYFSNYLMHKEIADHQFDNLTKNTAYDPIDRLSSSFPPGILRDKILVNFLFYNRTTFHAYFYPALALVESQQYKTLFSVYERNFVLPTVPDQSIVLVNQHNEPVQLADLKGKIVLVDMWYTGCLPCIQVAKALPKVESAFRDRNDVVFVSLSIDKDKNKWLQSIDPLSQANETEGMNGQYFVSDHTLYWNAGQGDNKKNFTKRYNIFGTYPFLFLIDRQGRIVSRKLPHPEKEDGQCLIDVIKSYL</sequence>
<dbReference type="AlphaFoldDB" id="A0A5Q0QDN3"/>
<name>A0A5Q0QDN3_9SPHI</name>
<dbReference type="SUPFAM" id="SSF52833">
    <property type="entry name" value="Thioredoxin-like"/>
    <property type="match status" value="1"/>
</dbReference>
<dbReference type="PANTHER" id="PTHR42852">
    <property type="entry name" value="THIOL:DISULFIDE INTERCHANGE PROTEIN DSBE"/>
    <property type="match status" value="1"/>
</dbReference>
<keyword evidence="4" id="KW-1185">Reference proteome</keyword>
<feature type="signal peptide" evidence="1">
    <location>
        <begin position="1"/>
        <end position="24"/>
    </location>
</feature>
<dbReference type="GO" id="GO:0016491">
    <property type="term" value="F:oxidoreductase activity"/>
    <property type="evidence" value="ECO:0007669"/>
    <property type="project" value="InterPro"/>
</dbReference>
<dbReference type="RefSeq" id="WP_153512762.1">
    <property type="nucleotide sequence ID" value="NZ_CP045652.1"/>
</dbReference>
<evidence type="ECO:0000313" key="3">
    <source>
        <dbReference type="EMBL" id="QGA27935.1"/>
    </source>
</evidence>
<dbReference type="PANTHER" id="PTHR42852:SF13">
    <property type="entry name" value="PROTEIN DIPZ"/>
    <property type="match status" value="1"/>
</dbReference>
<dbReference type="PROSITE" id="PS51352">
    <property type="entry name" value="THIOREDOXIN_2"/>
    <property type="match status" value="1"/>
</dbReference>
<dbReference type="Proteomes" id="UP000326921">
    <property type="component" value="Chromosome"/>
</dbReference>
<proteinExistence type="predicted"/>
<dbReference type="InterPro" id="IPR050553">
    <property type="entry name" value="Thioredoxin_ResA/DsbE_sf"/>
</dbReference>
<dbReference type="InterPro" id="IPR013766">
    <property type="entry name" value="Thioredoxin_domain"/>
</dbReference>
<gene>
    <name evidence="3" type="ORF">GFH32_17080</name>
</gene>
<keyword evidence="1" id="KW-0732">Signal</keyword>